<dbReference type="RefSeq" id="WP_201310928.1">
    <property type="nucleotide sequence ID" value="NZ_BLYI01000031.1"/>
</dbReference>
<dbReference type="EMBL" id="BLYI01000031">
    <property type="protein sequence ID" value="GFO85226.1"/>
    <property type="molecule type" value="Genomic_DNA"/>
</dbReference>
<comment type="caution">
    <text evidence="2">The sequence shown here is derived from an EMBL/GenBank/DDBJ whole genome shotgun (WGS) entry which is preliminary data.</text>
</comment>
<protein>
    <submittedName>
        <fullName evidence="2">Molybdenum transporter</fullName>
    </submittedName>
</protein>
<dbReference type="Pfam" id="PF00126">
    <property type="entry name" value="HTH_1"/>
    <property type="match status" value="1"/>
</dbReference>
<dbReference type="GO" id="GO:0003700">
    <property type="term" value="F:DNA-binding transcription factor activity"/>
    <property type="evidence" value="ECO:0007669"/>
    <property type="project" value="InterPro"/>
</dbReference>
<dbReference type="Gene3D" id="1.10.10.10">
    <property type="entry name" value="Winged helix-like DNA-binding domain superfamily/Winged helix DNA-binding domain"/>
    <property type="match status" value="1"/>
</dbReference>
<dbReference type="PANTHER" id="PTHR30432:SF1">
    <property type="entry name" value="DNA-BINDING TRANSCRIPTIONAL DUAL REGULATOR MODE"/>
    <property type="match status" value="1"/>
</dbReference>
<accession>A0A916Q9S6</accession>
<gene>
    <name evidence="2" type="ORF">ANBU17_15730</name>
</gene>
<proteinExistence type="predicted"/>
<feature type="domain" description="HTH lysR-type" evidence="1">
    <location>
        <begin position="31"/>
        <end position="89"/>
    </location>
</feature>
<sequence>MKREHMPAKFDLRLRVFSEEPAFGKGVAQLMRLVAQKGSLSAAYKEMGMAASKAWKIVRRAEADLGFPLMESVSGGKSGGFSQLTPEGEDLLKRYEEFQEEVYKAARQSFVKHFGNHDTIEKNL</sequence>
<evidence type="ECO:0000313" key="2">
    <source>
        <dbReference type="EMBL" id="GFO85226.1"/>
    </source>
</evidence>
<reference evidence="2" key="1">
    <citation type="submission" date="2020-06" db="EMBL/GenBank/DDBJ databases">
        <title>Characterization of fructooligosaccharide metabolism and fructooligosaccharide-degrading enzymes in human commensal butyrate producers.</title>
        <authorList>
            <person name="Tanno H."/>
            <person name="Fujii T."/>
            <person name="Hirano K."/>
            <person name="Maeno S."/>
            <person name="Tonozuka T."/>
            <person name="Sakamoto M."/>
            <person name="Ohkuma M."/>
            <person name="Tochio T."/>
            <person name="Endo A."/>
        </authorList>
    </citation>
    <scope>NUCLEOTIDE SEQUENCE</scope>
    <source>
        <strain evidence="2">JCM 17466</strain>
    </source>
</reference>
<dbReference type="InterPro" id="IPR036388">
    <property type="entry name" value="WH-like_DNA-bd_sf"/>
</dbReference>
<evidence type="ECO:0000259" key="1">
    <source>
        <dbReference type="Pfam" id="PF00126"/>
    </source>
</evidence>
<dbReference type="InterPro" id="IPR051815">
    <property type="entry name" value="Molybdate_resp_trans_reg"/>
</dbReference>
<evidence type="ECO:0000313" key="3">
    <source>
        <dbReference type="Proteomes" id="UP000613208"/>
    </source>
</evidence>
<dbReference type="InterPro" id="IPR000847">
    <property type="entry name" value="LysR_HTH_N"/>
</dbReference>
<dbReference type="AlphaFoldDB" id="A0A916Q9S6"/>
<keyword evidence="3" id="KW-1185">Reference proteome</keyword>
<organism evidence="2 3">
    <name type="scientific">Anaerostipes butyraticus</name>
    <dbReference type="NCBI Taxonomy" id="645466"/>
    <lineage>
        <taxon>Bacteria</taxon>
        <taxon>Bacillati</taxon>
        <taxon>Bacillota</taxon>
        <taxon>Clostridia</taxon>
        <taxon>Lachnospirales</taxon>
        <taxon>Lachnospiraceae</taxon>
        <taxon>Anaerostipes</taxon>
    </lineage>
</organism>
<dbReference type="Proteomes" id="UP000613208">
    <property type="component" value="Unassembled WGS sequence"/>
</dbReference>
<name>A0A916Q9S6_9FIRM</name>
<dbReference type="SUPFAM" id="SSF46785">
    <property type="entry name" value="Winged helix' DNA-binding domain"/>
    <property type="match status" value="1"/>
</dbReference>
<dbReference type="InterPro" id="IPR036390">
    <property type="entry name" value="WH_DNA-bd_sf"/>
</dbReference>
<dbReference type="PANTHER" id="PTHR30432">
    <property type="entry name" value="TRANSCRIPTIONAL REGULATOR MODE"/>
    <property type="match status" value="1"/>
</dbReference>